<sequence>MKLITRDTDYAVRALRFIAKNDKELTSVSELVKELKIPKPFLRKILQVLSKKGLLKSYKGKGGGFKLSKRPAQILLVDLITACQGSLKVSDHLFKSRLCPDTGKCKLKKKLDNIEKGLLSQLSDITLECLL</sequence>
<accession>A0A2J0KQJ4</accession>
<dbReference type="Pfam" id="PF02082">
    <property type="entry name" value="Rrf2"/>
    <property type="match status" value="1"/>
</dbReference>
<dbReference type="InterPro" id="IPR036388">
    <property type="entry name" value="WH-like_DNA-bd_sf"/>
</dbReference>
<evidence type="ECO:0000313" key="2">
    <source>
        <dbReference type="Proteomes" id="UP000230052"/>
    </source>
</evidence>
<dbReference type="SUPFAM" id="SSF46785">
    <property type="entry name" value="Winged helix' DNA-binding domain"/>
    <property type="match status" value="1"/>
</dbReference>
<reference evidence="1 2" key="1">
    <citation type="submission" date="2017-09" db="EMBL/GenBank/DDBJ databases">
        <title>Depth-based differentiation of microbial function through sediment-hosted aquifers and enrichment of novel symbionts in the deep terrestrial subsurface.</title>
        <authorList>
            <person name="Probst A.J."/>
            <person name="Ladd B."/>
            <person name="Jarett J.K."/>
            <person name="Geller-Mcgrath D.E."/>
            <person name="Sieber C.M."/>
            <person name="Emerson J.B."/>
            <person name="Anantharaman K."/>
            <person name="Thomas B.C."/>
            <person name="Malmstrom R."/>
            <person name="Stieglmeier M."/>
            <person name="Klingl A."/>
            <person name="Woyke T."/>
            <person name="Ryan C.M."/>
            <person name="Banfield J.F."/>
        </authorList>
    </citation>
    <scope>NUCLEOTIDE SEQUENCE [LARGE SCALE GENOMIC DNA]</scope>
    <source>
        <strain evidence="1">CG07_land_8_20_14_0_80_42_15</strain>
    </source>
</reference>
<gene>
    <name evidence="1" type="ORF">COS99_08335</name>
</gene>
<dbReference type="GO" id="GO:0003700">
    <property type="term" value="F:DNA-binding transcription factor activity"/>
    <property type="evidence" value="ECO:0007669"/>
    <property type="project" value="TreeGrafter"/>
</dbReference>
<organism evidence="1 2">
    <name type="scientific">Candidatus Aquitaenariimonas noxiae</name>
    <dbReference type="NCBI Taxonomy" id="1974741"/>
    <lineage>
        <taxon>Bacteria</taxon>
        <taxon>Pseudomonadati</taxon>
        <taxon>Candidatus Omnitrophota</taxon>
        <taxon>Candidatus Aquitaenariimonas</taxon>
    </lineage>
</organism>
<dbReference type="PANTHER" id="PTHR33221:SF2">
    <property type="entry name" value="TRANSCRIPTIONAL REGULATOR"/>
    <property type="match status" value="1"/>
</dbReference>
<comment type="caution">
    <text evidence="1">The sequence shown here is derived from an EMBL/GenBank/DDBJ whole genome shotgun (WGS) entry which is preliminary data.</text>
</comment>
<dbReference type="Proteomes" id="UP000230052">
    <property type="component" value="Unassembled WGS sequence"/>
</dbReference>
<dbReference type="PROSITE" id="PS01332">
    <property type="entry name" value="HTH_RRF2_1"/>
    <property type="match status" value="1"/>
</dbReference>
<evidence type="ECO:0000313" key="1">
    <source>
        <dbReference type="EMBL" id="PIU40902.1"/>
    </source>
</evidence>
<dbReference type="EMBL" id="PEWV01000075">
    <property type="protein sequence ID" value="PIU40902.1"/>
    <property type="molecule type" value="Genomic_DNA"/>
</dbReference>
<protein>
    <submittedName>
        <fullName evidence="1">Rrf2 family transcriptional regulator</fullName>
    </submittedName>
</protein>
<dbReference type="InterPro" id="IPR000944">
    <property type="entry name" value="Tscrpt_reg_Rrf2"/>
</dbReference>
<proteinExistence type="predicted"/>
<dbReference type="PANTHER" id="PTHR33221">
    <property type="entry name" value="WINGED HELIX-TURN-HELIX TRANSCRIPTIONAL REGULATOR, RRF2 FAMILY"/>
    <property type="match status" value="1"/>
</dbReference>
<dbReference type="AlphaFoldDB" id="A0A2J0KQJ4"/>
<name>A0A2J0KQJ4_9BACT</name>
<dbReference type="GO" id="GO:0005829">
    <property type="term" value="C:cytosol"/>
    <property type="evidence" value="ECO:0007669"/>
    <property type="project" value="TreeGrafter"/>
</dbReference>
<dbReference type="Gene3D" id="1.10.10.10">
    <property type="entry name" value="Winged helix-like DNA-binding domain superfamily/Winged helix DNA-binding domain"/>
    <property type="match status" value="1"/>
</dbReference>
<dbReference type="PROSITE" id="PS51197">
    <property type="entry name" value="HTH_RRF2_2"/>
    <property type="match status" value="1"/>
</dbReference>
<dbReference type="InterPro" id="IPR036390">
    <property type="entry name" value="WH_DNA-bd_sf"/>
</dbReference>
<dbReference type="NCBIfam" id="TIGR00738">
    <property type="entry name" value="rrf2_super"/>
    <property type="match status" value="1"/>
</dbReference>
<dbReference type="InterPro" id="IPR030489">
    <property type="entry name" value="TR_Rrf2-type_CS"/>
</dbReference>